<dbReference type="AlphaFoldDB" id="A0A2T9Z8W2"/>
<dbReference type="InterPro" id="IPR013154">
    <property type="entry name" value="ADH-like_N"/>
</dbReference>
<dbReference type="Pfam" id="PF13602">
    <property type="entry name" value="ADH_zinc_N_2"/>
    <property type="match status" value="1"/>
</dbReference>
<dbReference type="GO" id="GO:0016491">
    <property type="term" value="F:oxidoreductase activity"/>
    <property type="evidence" value="ECO:0007669"/>
    <property type="project" value="InterPro"/>
</dbReference>
<dbReference type="Pfam" id="PF08240">
    <property type="entry name" value="ADH_N"/>
    <property type="match status" value="1"/>
</dbReference>
<evidence type="ECO:0000259" key="1">
    <source>
        <dbReference type="SMART" id="SM00829"/>
    </source>
</evidence>
<dbReference type="OrthoDB" id="201656at2759"/>
<evidence type="ECO:0000313" key="2">
    <source>
        <dbReference type="EMBL" id="PVV01039.1"/>
    </source>
</evidence>
<gene>
    <name evidence="2" type="ORF">BB560_004559</name>
</gene>
<dbReference type="SMART" id="SM00829">
    <property type="entry name" value="PKS_ER"/>
    <property type="match status" value="1"/>
</dbReference>
<proteinExistence type="predicted"/>
<dbReference type="Gene3D" id="3.40.50.720">
    <property type="entry name" value="NAD(P)-binding Rossmann-like Domain"/>
    <property type="match status" value="1"/>
</dbReference>
<dbReference type="SUPFAM" id="SSF50129">
    <property type="entry name" value="GroES-like"/>
    <property type="match status" value="1"/>
</dbReference>
<dbReference type="PANTHER" id="PTHR44013">
    <property type="entry name" value="ZINC-TYPE ALCOHOL DEHYDROGENASE-LIKE PROTEIN C16A3.02C"/>
    <property type="match status" value="1"/>
</dbReference>
<dbReference type="InterPro" id="IPR036291">
    <property type="entry name" value="NAD(P)-bd_dom_sf"/>
</dbReference>
<reference evidence="2 3" key="1">
    <citation type="journal article" date="2018" name="MBio">
        <title>Comparative Genomics Reveals the Core Gene Toolbox for the Fungus-Insect Symbiosis.</title>
        <authorList>
            <person name="Wang Y."/>
            <person name="Stata M."/>
            <person name="Wang W."/>
            <person name="Stajich J.E."/>
            <person name="White M.M."/>
            <person name="Moncalvo J.M."/>
        </authorList>
    </citation>
    <scope>NUCLEOTIDE SEQUENCE [LARGE SCALE GENOMIC DNA]</scope>
    <source>
        <strain evidence="2 3">SC-DP-2</strain>
    </source>
</reference>
<protein>
    <recommendedName>
        <fullName evidence="1">Enoyl reductase (ER) domain-containing protein</fullName>
    </recommendedName>
</protein>
<comment type="caution">
    <text evidence="2">The sequence shown here is derived from an EMBL/GenBank/DDBJ whole genome shotgun (WGS) entry which is preliminary data.</text>
</comment>
<dbReference type="EMBL" id="MBFS01001428">
    <property type="protein sequence ID" value="PVV01039.1"/>
    <property type="molecule type" value="Genomic_DNA"/>
</dbReference>
<feature type="domain" description="Enoyl reductase (ER)" evidence="1">
    <location>
        <begin position="13"/>
        <end position="325"/>
    </location>
</feature>
<accession>A0A2T9Z8W2</accession>
<dbReference type="InterPro" id="IPR011032">
    <property type="entry name" value="GroES-like_sf"/>
</dbReference>
<organism evidence="2 3">
    <name type="scientific">Smittium megazygosporum</name>
    <dbReference type="NCBI Taxonomy" id="133381"/>
    <lineage>
        <taxon>Eukaryota</taxon>
        <taxon>Fungi</taxon>
        <taxon>Fungi incertae sedis</taxon>
        <taxon>Zoopagomycota</taxon>
        <taxon>Kickxellomycotina</taxon>
        <taxon>Harpellomycetes</taxon>
        <taxon>Harpellales</taxon>
        <taxon>Legeriomycetaceae</taxon>
        <taxon>Smittium</taxon>
    </lineage>
</organism>
<dbReference type="CDD" id="cd08267">
    <property type="entry name" value="MDR1"/>
    <property type="match status" value="1"/>
</dbReference>
<keyword evidence="3" id="KW-1185">Reference proteome</keyword>
<dbReference type="SUPFAM" id="SSF51735">
    <property type="entry name" value="NAD(P)-binding Rossmann-fold domains"/>
    <property type="match status" value="1"/>
</dbReference>
<dbReference type="InterPro" id="IPR052733">
    <property type="entry name" value="Chloroplast_QOR"/>
</dbReference>
<dbReference type="STRING" id="133381.A0A2T9Z8W2"/>
<dbReference type="Gene3D" id="3.90.180.10">
    <property type="entry name" value="Medium-chain alcohol dehydrogenases, catalytic domain"/>
    <property type="match status" value="1"/>
</dbReference>
<dbReference type="InterPro" id="IPR020843">
    <property type="entry name" value="ER"/>
</dbReference>
<dbReference type="Proteomes" id="UP000245609">
    <property type="component" value="Unassembled WGS sequence"/>
</dbReference>
<dbReference type="PANTHER" id="PTHR44013:SF1">
    <property type="entry name" value="ZINC-TYPE ALCOHOL DEHYDROGENASE-LIKE PROTEIN C16A3.02C"/>
    <property type="match status" value="1"/>
</dbReference>
<sequence>MEKVKALVFNSYGGLEKLHFDDINIPGPKKDEVLIKVHAASINAGDFIVLKGEPAMMRIATGIFSPRFSILGHDLSGVVVQLGSEVHDLKVGDAVYGPIPLFHNGSFVEYLCIPSSYMAKKPESMSFEEAAAIPLAGLTALQCLRDYRAPPKSAEDKYKVMIHGASGGVGSYAIQIAKDLGYEVTAVCSTRNVDKARQFGADKVIDYKKESPFEGSESKYDIVFAANGDNSISSYTKLLKNGGVFSTCGGSGRQNFQAMIHGAVLSRGKVFFHSFQPNRKDLEYIGSLFESKKLDANVDKVFPKDQIVDALRYFSEGKSQGKVVIKMVD</sequence>
<name>A0A2T9Z8W2_9FUNG</name>
<evidence type="ECO:0000313" key="3">
    <source>
        <dbReference type="Proteomes" id="UP000245609"/>
    </source>
</evidence>